<dbReference type="EMBL" id="GEDV01009730">
    <property type="protein sequence ID" value="JAP78827.1"/>
    <property type="molecule type" value="Transcribed_RNA"/>
</dbReference>
<feature type="transmembrane region" description="Helical" evidence="6">
    <location>
        <begin position="149"/>
        <end position="166"/>
    </location>
</feature>
<keyword evidence="5 6" id="KW-0472">Membrane</keyword>
<evidence type="ECO:0000256" key="6">
    <source>
        <dbReference type="SAM" id="Phobius"/>
    </source>
</evidence>
<accession>A0A131YIQ4</accession>
<dbReference type="GO" id="GO:0070072">
    <property type="term" value="P:vacuolar proton-transporting V-type ATPase complex assembly"/>
    <property type="evidence" value="ECO:0007669"/>
    <property type="project" value="InterPro"/>
</dbReference>
<name>A0A131YIQ4_RHIAP</name>
<keyword evidence="4 6" id="KW-1133">Transmembrane helix</keyword>
<dbReference type="PANTHER" id="PTHR31394:SF1">
    <property type="entry name" value="TRANSMEMBRANE PROTEIN 199"/>
    <property type="match status" value="1"/>
</dbReference>
<evidence type="ECO:0000256" key="3">
    <source>
        <dbReference type="ARBA" id="ARBA00022824"/>
    </source>
</evidence>
<organism evidence="7">
    <name type="scientific">Rhipicephalus appendiculatus</name>
    <name type="common">Brown ear tick</name>
    <dbReference type="NCBI Taxonomy" id="34631"/>
    <lineage>
        <taxon>Eukaryota</taxon>
        <taxon>Metazoa</taxon>
        <taxon>Ecdysozoa</taxon>
        <taxon>Arthropoda</taxon>
        <taxon>Chelicerata</taxon>
        <taxon>Arachnida</taxon>
        <taxon>Acari</taxon>
        <taxon>Parasitiformes</taxon>
        <taxon>Ixodida</taxon>
        <taxon>Ixodoidea</taxon>
        <taxon>Ixodidae</taxon>
        <taxon>Rhipicephalinae</taxon>
        <taxon>Rhipicephalus</taxon>
        <taxon>Rhipicephalus</taxon>
    </lineage>
</organism>
<feature type="transmembrane region" description="Helical" evidence="6">
    <location>
        <begin position="178"/>
        <end position="201"/>
    </location>
</feature>
<dbReference type="Pfam" id="PF11712">
    <property type="entry name" value="Vma12"/>
    <property type="match status" value="1"/>
</dbReference>
<keyword evidence="3" id="KW-0256">Endoplasmic reticulum</keyword>
<evidence type="ECO:0000256" key="5">
    <source>
        <dbReference type="ARBA" id="ARBA00023136"/>
    </source>
</evidence>
<protein>
    <submittedName>
        <fullName evidence="7">Endoplasmic reticulum based factor for assembly of v atpase</fullName>
    </submittedName>
</protein>
<comment type="subcellular location">
    <subcellularLocation>
        <location evidence="1">Endoplasmic reticulum membrane</location>
        <topology evidence="1">Multi-pass membrane protein</topology>
    </subcellularLocation>
</comment>
<keyword evidence="2 6" id="KW-0812">Transmembrane</keyword>
<sequence>MAPHRKGLLNFEGVRIKPGSKLIAYLESLRDSRDCEEDLRKKAEDLLKCDAAGAPFGSLRTLRDAVNSAGVGDAPVYLHKLLEGSELCLPSPVTPPRDPELEARVQKLKAQQLNRDYDRMTSDVDVCRARSSPFSKVGDEVRQVKQQSWAVVNLLVTVGGTFAFFYKAVEYSLPDPHIPLQVLVGLVTSIVVAVAELYFLIRVI</sequence>
<dbReference type="InterPro" id="IPR021013">
    <property type="entry name" value="ATPase_Vma12"/>
</dbReference>
<evidence type="ECO:0000256" key="1">
    <source>
        <dbReference type="ARBA" id="ARBA00004477"/>
    </source>
</evidence>
<dbReference type="AlphaFoldDB" id="A0A131YIQ4"/>
<dbReference type="GO" id="GO:0005789">
    <property type="term" value="C:endoplasmic reticulum membrane"/>
    <property type="evidence" value="ECO:0007669"/>
    <property type="project" value="UniProtKB-SubCell"/>
</dbReference>
<evidence type="ECO:0000256" key="4">
    <source>
        <dbReference type="ARBA" id="ARBA00022989"/>
    </source>
</evidence>
<dbReference type="PANTHER" id="PTHR31394">
    <property type="entry name" value="TRANSMEMBRANE PROTEIN 199"/>
    <property type="match status" value="1"/>
</dbReference>
<evidence type="ECO:0000256" key="2">
    <source>
        <dbReference type="ARBA" id="ARBA00022692"/>
    </source>
</evidence>
<reference evidence="7" key="1">
    <citation type="journal article" date="2016" name="Ticks Tick Borne Dis.">
        <title>De novo assembly and annotation of the salivary gland transcriptome of Rhipicephalus appendiculatus male and female ticks during blood feeding.</title>
        <authorList>
            <person name="de Castro M.H."/>
            <person name="de Klerk D."/>
            <person name="Pienaar R."/>
            <person name="Latif A.A."/>
            <person name="Rees D.J."/>
            <person name="Mans B.J."/>
        </authorList>
    </citation>
    <scope>NUCLEOTIDE SEQUENCE</scope>
    <source>
        <tissue evidence="7">Salivary glands</tissue>
    </source>
</reference>
<evidence type="ECO:0000313" key="7">
    <source>
        <dbReference type="EMBL" id="JAP78827.1"/>
    </source>
</evidence>
<proteinExistence type="predicted"/>